<dbReference type="SUPFAM" id="SSF56954">
    <property type="entry name" value="Outer membrane efflux proteins (OEP)"/>
    <property type="match status" value="1"/>
</dbReference>
<dbReference type="Gene3D" id="1.20.1600.10">
    <property type="entry name" value="Outer membrane efflux proteins (OEP)"/>
    <property type="match status" value="1"/>
</dbReference>
<keyword evidence="5" id="KW-1185">Reference proteome</keyword>
<dbReference type="Gene3D" id="2.20.200.10">
    <property type="entry name" value="Outer membrane efflux proteins (OEP)"/>
    <property type="match status" value="1"/>
</dbReference>
<dbReference type="PANTHER" id="PTHR30203">
    <property type="entry name" value="OUTER MEMBRANE CATION EFFLUX PROTEIN"/>
    <property type="match status" value="1"/>
</dbReference>
<protein>
    <submittedName>
        <fullName evidence="4">Outer membrane protein OprM</fullName>
    </submittedName>
</protein>
<comment type="subcellular location">
    <subcellularLocation>
        <location evidence="2">Cell membrane</location>
        <topology evidence="2">Lipid-anchor</topology>
    </subcellularLocation>
</comment>
<evidence type="ECO:0000256" key="3">
    <source>
        <dbReference type="SAM" id="Coils"/>
    </source>
</evidence>
<keyword evidence="2" id="KW-0449">Lipoprotein</keyword>
<accession>A0A518CNG2</accession>
<dbReference type="OrthoDB" id="9783163at2"/>
<proteinExistence type="inferred from homology"/>
<dbReference type="GO" id="GO:0005886">
    <property type="term" value="C:plasma membrane"/>
    <property type="evidence" value="ECO:0007669"/>
    <property type="project" value="UniProtKB-SubCell"/>
</dbReference>
<dbReference type="Proteomes" id="UP000317178">
    <property type="component" value="Chromosome"/>
</dbReference>
<feature type="coiled-coil region" evidence="3">
    <location>
        <begin position="213"/>
        <end position="240"/>
    </location>
</feature>
<evidence type="ECO:0000313" key="4">
    <source>
        <dbReference type="EMBL" id="QDU80766.1"/>
    </source>
</evidence>
<evidence type="ECO:0000256" key="2">
    <source>
        <dbReference type="RuleBase" id="RU362097"/>
    </source>
</evidence>
<reference evidence="4 5" key="1">
    <citation type="submission" date="2019-02" db="EMBL/GenBank/DDBJ databases">
        <title>Deep-cultivation of Planctomycetes and their phenomic and genomic characterization uncovers novel biology.</title>
        <authorList>
            <person name="Wiegand S."/>
            <person name="Jogler M."/>
            <person name="Boedeker C."/>
            <person name="Pinto D."/>
            <person name="Vollmers J."/>
            <person name="Rivas-Marin E."/>
            <person name="Kohn T."/>
            <person name="Peeters S.H."/>
            <person name="Heuer A."/>
            <person name="Rast P."/>
            <person name="Oberbeckmann S."/>
            <person name="Bunk B."/>
            <person name="Jeske O."/>
            <person name="Meyerdierks A."/>
            <person name="Storesund J.E."/>
            <person name="Kallscheuer N."/>
            <person name="Luecker S."/>
            <person name="Lage O.M."/>
            <person name="Pohl T."/>
            <person name="Merkel B.J."/>
            <person name="Hornburger P."/>
            <person name="Mueller R.-W."/>
            <person name="Bruemmer F."/>
            <person name="Labrenz M."/>
            <person name="Spormann A.M."/>
            <person name="Op den Camp H."/>
            <person name="Overmann J."/>
            <person name="Amann R."/>
            <person name="Jetten M.S.M."/>
            <person name="Mascher T."/>
            <person name="Medema M.H."/>
            <person name="Devos D.P."/>
            <person name="Kaster A.-K."/>
            <person name="Ovreas L."/>
            <person name="Rohde M."/>
            <person name="Galperin M.Y."/>
            <person name="Jogler C."/>
        </authorList>
    </citation>
    <scope>NUCLEOTIDE SEQUENCE [LARGE SCALE GENOMIC DNA]</scope>
    <source>
        <strain evidence="4 5">Pla110</strain>
    </source>
</reference>
<name>A0A518CNG2_9PLAN</name>
<dbReference type="KEGG" id="plon:Pla110_24990"/>
<evidence type="ECO:0000256" key="1">
    <source>
        <dbReference type="ARBA" id="ARBA00007613"/>
    </source>
</evidence>
<sequence length="563" mass="62096">MTSCKSLHSKHKKSLNRRALRQNLLVTWVLSLTLLSGCSTTLQEFVHNGFKVGPEYQRPPAPLADAWIDSGKVGVSNASPNYSDWWAAFDDPVLNNLIVTAYEQNVNLRVASIRVLEARAQKAIAVGTLFPQSQSIDGSYTRTQTSKNVAIPSPIRSFSTWNATFGATWEIDFWGKIRRIIESTDDVVDASVDDYDNVMVSLIGDVASTYVTYRVLQQQLQYLEQNISLQEATLKIATERWEAGQTNELGTVQATSLLEQLKATIPTVESGVRVTQNQLCVLLGMPPTDLAEMLGKAPIPESPPEVLVGIPADLIRRRPDLRSAERFIAAQNAQIGVAEADFYPNFFISGNIGYQAKDLDLLFGPRSGIGQITPGLNWDILNYGRIANNVRLQEFKTQELVAVYQQKVLVAAREVENGIINYLNSQVSARHLTASVAAAERAVTLASAQYNAGVIDFTSVFVAEQFLVQQQNLLAQAQGDIALGLITVYRSLGGGWELRLSDPEVDTDSEVIPTPSFETFPDAPTFIEPMVEAETEVREIDFQLFQPESAPPANEKPEFVISE</sequence>
<dbReference type="AlphaFoldDB" id="A0A518CNG2"/>
<comment type="similarity">
    <text evidence="1 2">Belongs to the outer membrane factor (OMF) (TC 1.B.17) family.</text>
</comment>
<dbReference type="GO" id="GO:0015562">
    <property type="term" value="F:efflux transmembrane transporter activity"/>
    <property type="evidence" value="ECO:0007669"/>
    <property type="project" value="InterPro"/>
</dbReference>
<dbReference type="NCBIfam" id="TIGR01845">
    <property type="entry name" value="outer_NodT"/>
    <property type="match status" value="1"/>
</dbReference>
<keyword evidence="2" id="KW-0472">Membrane</keyword>
<dbReference type="PANTHER" id="PTHR30203:SF31">
    <property type="entry name" value="RND EFFLUX SYSTEM, OUTER MEMBRANE LIPOPROTEIN, NODT"/>
    <property type="match status" value="1"/>
</dbReference>
<dbReference type="Pfam" id="PF02321">
    <property type="entry name" value="OEP"/>
    <property type="match status" value="2"/>
</dbReference>
<dbReference type="InterPro" id="IPR010131">
    <property type="entry name" value="MdtP/NodT-like"/>
</dbReference>
<organism evidence="4 5">
    <name type="scientific">Polystyrenella longa</name>
    <dbReference type="NCBI Taxonomy" id="2528007"/>
    <lineage>
        <taxon>Bacteria</taxon>
        <taxon>Pseudomonadati</taxon>
        <taxon>Planctomycetota</taxon>
        <taxon>Planctomycetia</taxon>
        <taxon>Planctomycetales</taxon>
        <taxon>Planctomycetaceae</taxon>
        <taxon>Polystyrenella</taxon>
    </lineage>
</organism>
<gene>
    <name evidence="4" type="primary">oprM</name>
    <name evidence="4" type="ORF">Pla110_24990</name>
</gene>
<keyword evidence="2" id="KW-0812">Transmembrane</keyword>
<evidence type="ECO:0000313" key="5">
    <source>
        <dbReference type="Proteomes" id="UP000317178"/>
    </source>
</evidence>
<dbReference type="InterPro" id="IPR003423">
    <property type="entry name" value="OMP_efflux"/>
</dbReference>
<keyword evidence="2" id="KW-1134">Transmembrane beta strand</keyword>
<dbReference type="EMBL" id="CP036281">
    <property type="protein sequence ID" value="QDU80766.1"/>
    <property type="molecule type" value="Genomic_DNA"/>
</dbReference>
<keyword evidence="2" id="KW-0564">Palmitate</keyword>
<keyword evidence="3" id="KW-0175">Coiled coil</keyword>